<dbReference type="SUPFAM" id="SSF51984">
    <property type="entry name" value="MurCD N-terminal domain"/>
    <property type="match status" value="1"/>
</dbReference>
<dbReference type="InterPro" id="IPR036565">
    <property type="entry name" value="Mur-like_cat_sf"/>
</dbReference>
<dbReference type="GO" id="GO:0008764">
    <property type="term" value="F:UDP-N-acetylmuramoylalanine-D-glutamate ligase activity"/>
    <property type="evidence" value="ECO:0007669"/>
    <property type="project" value="InterPro"/>
</dbReference>
<proteinExistence type="predicted"/>
<evidence type="ECO:0000256" key="3">
    <source>
        <dbReference type="ARBA" id="ARBA00022490"/>
    </source>
</evidence>
<evidence type="ECO:0000259" key="7">
    <source>
        <dbReference type="Pfam" id="PF08245"/>
    </source>
</evidence>
<sequence>MEIVHSKKEKLRARLREKFFAGHNGKPSILIFGLGLSGGGVGAARFFAELGYSVTVTDAKPKTQLVASLHALRSYPIKYVLGRHRKKDFARADLVVKNPGIPKTNRYLKSAKRITNDAEIFLALAPHARTIGVTGTKGKTTTTMLIKHFLGKRAALVGVPGVSFLDYFFLSREPQWIVAEFSSFDLEYVRTSPHVAVVTSLFADHLNRYVSFSAYARAKMNIVRFQKKGDYAFLWKSLAVKWHCPRMLGTQIWVCDNKEFSVPWNISRHSAFLAYTVAHSLGVKRKDLVKKIKMFRPARGRLEIVVKRKGNIFINDTTATNPGAAAFSTLTLVKKYPKAVVITGGEDKNIPLKDVLAYARVLRACKVSVVILPGSFSDKLVRILSVPYELARSMDDAVKRACGKGTVIALIPGAASFNMFANEFDRGDSFIRAARQCGVS</sequence>
<keyword evidence="6" id="KW-0067">ATP-binding</keyword>
<dbReference type="GO" id="GO:0005524">
    <property type="term" value="F:ATP binding"/>
    <property type="evidence" value="ECO:0007669"/>
    <property type="project" value="UniProtKB-KW"/>
</dbReference>
<comment type="subcellular location">
    <subcellularLocation>
        <location evidence="1">Cytoplasm</location>
    </subcellularLocation>
</comment>
<evidence type="ECO:0000313" key="9">
    <source>
        <dbReference type="Proteomes" id="UP000177954"/>
    </source>
</evidence>
<reference evidence="8 9" key="1">
    <citation type="journal article" date="2016" name="Nat. Commun.">
        <title>Thousands of microbial genomes shed light on interconnected biogeochemical processes in an aquifer system.</title>
        <authorList>
            <person name="Anantharaman K."/>
            <person name="Brown C.T."/>
            <person name="Hug L.A."/>
            <person name="Sharon I."/>
            <person name="Castelle C.J."/>
            <person name="Probst A.J."/>
            <person name="Thomas B.C."/>
            <person name="Singh A."/>
            <person name="Wilkins M.J."/>
            <person name="Karaoz U."/>
            <person name="Brodie E.L."/>
            <person name="Williams K.H."/>
            <person name="Hubbard S.S."/>
            <person name="Banfield J.F."/>
        </authorList>
    </citation>
    <scope>NUCLEOTIDE SEQUENCE [LARGE SCALE GENOMIC DNA]</scope>
</reference>
<dbReference type="EMBL" id="MHNZ01000016">
    <property type="protein sequence ID" value="OGZ56459.1"/>
    <property type="molecule type" value="Genomic_DNA"/>
</dbReference>
<keyword evidence="3" id="KW-0963">Cytoplasm</keyword>
<dbReference type="Pfam" id="PF21799">
    <property type="entry name" value="MurD-like_N"/>
    <property type="match status" value="1"/>
</dbReference>
<accession>A0A1G2H273</accession>
<dbReference type="Gene3D" id="3.90.190.20">
    <property type="entry name" value="Mur ligase, C-terminal domain"/>
    <property type="match status" value="1"/>
</dbReference>
<dbReference type="GO" id="GO:0008360">
    <property type="term" value="P:regulation of cell shape"/>
    <property type="evidence" value="ECO:0007669"/>
    <property type="project" value="InterPro"/>
</dbReference>
<evidence type="ECO:0000256" key="4">
    <source>
        <dbReference type="ARBA" id="ARBA00022598"/>
    </source>
</evidence>
<dbReference type="InterPro" id="IPR036615">
    <property type="entry name" value="Mur_ligase_C_dom_sf"/>
</dbReference>
<evidence type="ECO:0000256" key="6">
    <source>
        <dbReference type="ARBA" id="ARBA00022840"/>
    </source>
</evidence>
<protein>
    <submittedName>
        <fullName evidence="8">UDP-N-acetylmuramoylalanine--D-glutamate ligase</fullName>
    </submittedName>
</protein>
<dbReference type="PANTHER" id="PTHR43692">
    <property type="entry name" value="UDP-N-ACETYLMURAMOYLALANINE--D-GLUTAMATE LIGASE"/>
    <property type="match status" value="1"/>
</dbReference>
<dbReference type="Gene3D" id="3.40.50.720">
    <property type="entry name" value="NAD(P)-binding Rossmann-like Domain"/>
    <property type="match status" value="1"/>
</dbReference>
<dbReference type="GO" id="GO:0005737">
    <property type="term" value="C:cytoplasm"/>
    <property type="evidence" value="ECO:0007669"/>
    <property type="project" value="UniProtKB-SubCell"/>
</dbReference>
<organism evidence="8 9">
    <name type="scientific">Candidatus Ryanbacteria bacterium RIFCSPLOWO2_02_FULL_47_14</name>
    <dbReference type="NCBI Taxonomy" id="1802129"/>
    <lineage>
        <taxon>Bacteria</taxon>
        <taxon>Candidatus Ryaniibacteriota</taxon>
    </lineage>
</organism>
<evidence type="ECO:0000256" key="5">
    <source>
        <dbReference type="ARBA" id="ARBA00022741"/>
    </source>
</evidence>
<dbReference type="InterPro" id="IPR013221">
    <property type="entry name" value="Mur_ligase_cen"/>
</dbReference>
<dbReference type="GO" id="GO:0009252">
    <property type="term" value="P:peptidoglycan biosynthetic process"/>
    <property type="evidence" value="ECO:0007669"/>
    <property type="project" value="UniProtKB-UniPathway"/>
</dbReference>
<gene>
    <name evidence="8" type="ORF">A3J04_00500</name>
</gene>
<dbReference type="PANTHER" id="PTHR43692:SF1">
    <property type="entry name" value="UDP-N-ACETYLMURAMOYLALANINE--D-GLUTAMATE LIGASE"/>
    <property type="match status" value="1"/>
</dbReference>
<evidence type="ECO:0000256" key="2">
    <source>
        <dbReference type="ARBA" id="ARBA00004752"/>
    </source>
</evidence>
<keyword evidence="5" id="KW-0547">Nucleotide-binding</keyword>
<dbReference type="UniPathway" id="UPA00219"/>
<dbReference type="GO" id="GO:0051301">
    <property type="term" value="P:cell division"/>
    <property type="evidence" value="ECO:0007669"/>
    <property type="project" value="InterPro"/>
</dbReference>
<comment type="pathway">
    <text evidence="2">Cell wall biogenesis; peptidoglycan biosynthesis.</text>
</comment>
<dbReference type="Pfam" id="PF08245">
    <property type="entry name" value="Mur_ligase_M"/>
    <property type="match status" value="1"/>
</dbReference>
<name>A0A1G2H273_9BACT</name>
<dbReference type="NCBIfam" id="TIGR01087">
    <property type="entry name" value="murD"/>
    <property type="match status" value="1"/>
</dbReference>
<feature type="domain" description="Mur ligase central" evidence="7">
    <location>
        <begin position="133"/>
        <end position="235"/>
    </location>
</feature>
<dbReference type="Gene3D" id="3.40.1190.10">
    <property type="entry name" value="Mur-like, catalytic domain"/>
    <property type="match status" value="1"/>
</dbReference>
<evidence type="ECO:0000256" key="1">
    <source>
        <dbReference type="ARBA" id="ARBA00004496"/>
    </source>
</evidence>
<dbReference type="InterPro" id="IPR005762">
    <property type="entry name" value="MurD"/>
</dbReference>
<dbReference type="AlphaFoldDB" id="A0A1G2H273"/>
<dbReference type="Proteomes" id="UP000177954">
    <property type="component" value="Unassembled WGS sequence"/>
</dbReference>
<dbReference type="SUPFAM" id="SSF53244">
    <property type="entry name" value="MurD-like peptide ligases, peptide-binding domain"/>
    <property type="match status" value="1"/>
</dbReference>
<evidence type="ECO:0000313" key="8">
    <source>
        <dbReference type="EMBL" id="OGZ56459.1"/>
    </source>
</evidence>
<keyword evidence="4 8" id="KW-0436">Ligase</keyword>
<dbReference type="STRING" id="1802129.A3J04_00500"/>
<comment type="caution">
    <text evidence="8">The sequence shown here is derived from an EMBL/GenBank/DDBJ whole genome shotgun (WGS) entry which is preliminary data.</text>
</comment>
<dbReference type="SUPFAM" id="SSF53623">
    <property type="entry name" value="MurD-like peptide ligases, catalytic domain"/>
    <property type="match status" value="1"/>
</dbReference>